<feature type="transmembrane region" description="Helical" evidence="1">
    <location>
        <begin position="111"/>
        <end position="133"/>
    </location>
</feature>
<organism evidence="2 3">
    <name type="scientific">Rhodopirellula halodulae</name>
    <dbReference type="NCBI Taxonomy" id="2894198"/>
    <lineage>
        <taxon>Bacteria</taxon>
        <taxon>Pseudomonadati</taxon>
        <taxon>Planctomycetota</taxon>
        <taxon>Planctomycetia</taxon>
        <taxon>Pirellulales</taxon>
        <taxon>Pirellulaceae</taxon>
        <taxon>Rhodopirellula</taxon>
    </lineage>
</organism>
<sequence>MNEFDLTEWLAADDYACFYADECRRGLFAGFLTVATFLFSVKTFLLVTLHRDIYSDPKYVKFREQLVKENLSEDRPLQPLKRLSDRLHISTLLALSAAIAQFTVGMLPFNWAASIATLAGVASVGDLCLILSIQKEVIDDWIKALDEKCEDQNEEQG</sequence>
<evidence type="ECO:0000256" key="1">
    <source>
        <dbReference type="SAM" id="Phobius"/>
    </source>
</evidence>
<dbReference type="Proteomes" id="UP001430306">
    <property type="component" value="Unassembled WGS sequence"/>
</dbReference>
<gene>
    <name evidence="2" type="ORF">LOC71_22250</name>
</gene>
<feature type="transmembrane region" description="Helical" evidence="1">
    <location>
        <begin position="28"/>
        <end position="49"/>
    </location>
</feature>
<evidence type="ECO:0000313" key="3">
    <source>
        <dbReference type="Proteomes" id="UP001430306"/>
    </source>
</evidence>
<reference evidence="2" key="1">
    <citation type="submission" date="2021-11" db="EMBL/GenBank/DDBJ databases">
        <title>Genome sequence.</title>
        <authorList>
            <person name="Sun Q."/>
        </authorList>
    </citation>
    <scope>NUCLEOTIDE SEQUENCE</scope>
    <source>
        <strain evidence="2">JC740</strain>
    </source>
</reference>
<evidence type="ECO:0008006" key="4">
    <source>
        <dbReference type="Google" id="ProtNLM"/>
    </source>
</evidence>
<evidence type="ECO:0000313" key="2">
    <source>
        <dbReference type="EMBL" id="MCC9645008.1"/>
    </source>
</evidence>
<feature type="transmembrane region" description="Helical" evidence="1">
    <location>
        <begin position="87"/>
        <end position="105"/>
    </location>
</feature>
<keyword evidence="1" id="KW-0472">Membrane</keyword>
<proteinExistence type="predicted"/>
<accession>A0ABS8NN46</accession>
<name>A0ABS8NN46_9BACT</name>
<keyword evidence="1" id="KW-1133">Transmembrane helix</keyword>
<protein>
    <recommendedName>
        <fullName evidence="4">DUF2721 domain-containing protein</fullName>
    </recommendedName>
</protein>
<comment type="caution">
    <text evidence="2">The sequence shown here is derived from an EMBL/GenBank/DDBJ whole genome shotgun (WGS) entry which is preliminary data.</text>
</comment>
<keyword evidence="3" id="KW-1185">Reference proteome</keyword>
<dbReference type="EMBL" id="JAJKFW010000062">
    <property type="protein sequence ID" value="MCC9645008.1"/>
    <property type="molecule type" value="Genomic_DNA"/>
</dbReference>
<dbReference type="RefSeq" id="WP_230276663.1">
    <property type="nucleotide sequence ID" value="NZ_JAJKFW010000062.1"/>
</dbReference>
<keyword evidence="1" id="KW-0812">Transmembrane</keyword>